<keyword evidence="14" id="KW-1185">Reference proteome</keyword>
<evidence type="ECO:0000256" key="6">
    <source>
        <dbReference type="ARBA" id="ARBA00023326"/>
    </source>
</evidence>
<protein>
    <recommendedName>
        <fullName evidence="9">Endoglucanase</fullName>
        <ecNumber evidence="9">3.2.1.4</ecNumber>
    </recommendedName>
</protein>
<keyword evidence="4 7" id="KW-0119">Carbohydrate metabolism</keyword>
<evidence type="ECO:0000256" key="2">
    <source>
        <dbReference type="ARBA" id="ARBA00022801"/>
    </source>
</evidence>
<dbReference type="SUPFAM" id="SSF49265">
    <property type="entry name" value="Fibronectin type III"/>
    <property type="match status" value="1"/>
</dbReference>
<reference evidence="13 14" key="1">
    <citation type="submission" date="2020-07" db="EMBL/GenBank/DDBJ databases">
        <title>Sequencing the genomes of 1000 actinobacteria strains.</title>
        <authorList>
            <person name="Klenk H.-P."/>
        </authorList>
    </citation>
    <scope>NUCLEOTIDE SEQUENCE [LARGE SCALE GENOMIC DNA]</scope>
    <source>
        <strain evidence="13 14">DSM 42178</strain>
    </source>
</reference>
<feature type="domain" description="Fibronectin type-III" evidence="11">
    <location>
        <begin position="695"/>
        <end position="786"/>
    </location>
</feature>
<evidence type="ECO:0000256" key="3">
    <source>
        <dbReference type="ARBA" id="ARBA00023001"/>
    </source>
</evidence>
<feature type="compositionally biased region" description="Low complexity" evidence="10">
    <location>
        <begin position="690"/>
        <end position="704"/>
    </location>
</feature>
<feature type="domain" description="CBM3" evidence="12">
    <location>
        <begin position="789"/>
        <end position="939"/>
    </location>
</feature>
<feature type="domain" description="CBM3" evidence="12">
    <location>
        <begin position="530"/>
        <end position="678"/>
    </location>
</feature>
<dbReference type="PROSITE" id="PS51172">
    <property type="entry name" value="CBM3"/>
    <property type="match status" value="2"/>
</dbReference>
<proteinExistence type="inferred from homology"/>
<dbReference type="InterPro" id="IPR008928">
    <property type="entry name" value="6-hairpin_glycosidase_sf"/>
</dbReference>
<dbReference type="InterPro" id="IPR013783">
    <property type="entry name" value="Ig-like_fold"/>
</dbReference>
<evidence type="ECO:0000256" key="1">
    <source>
        <dbReference type="ARBA" id="ARBA00000966"/>
    </source>
</evidence>
<dbReference type="SUPFAM" id="SSF49384">
    <property type="entry name" value="Carbohydrate-binding domain"/>
    <property type="match status" value="2"/>
</dbReference>
<dbReference type="InterPro" id="IPR008965">
    <property type="entry name" value="CBM2/CBM3_carb-bd_dom_sf"/>
</dbReference>
<dbReference type="SMART" id="SM00060">
    <property type="entry name" value="FN3"/>
    <property type="match status" value="1"/>
</dbReference>
<comment type="similarity">
    <text evidence="7 9">Belongs to the glycosyl hydrolase 9 (cellulase E) family.</text>
</comment>
<dbReference type="InterPro" id="IPR033126">
    <property type="entry name" value="Glyco_hydro_9_Asp/Glu_AS"/>
</dbReference>
<dbReference type="Gene3D" id="2.60.40.710">
    <property type="entry name" value="Endoglucanase-like"/>
    <property type="match status" value="2"/>
</dbReference>
<dbReference type="InterPro" id="IPR018221">
    <property type="entry name" value="Glyco_hydro_9_His_AS"/>
</dbReference>
<evidence type="ECO:0000259" key="12">
    <source>
        <dbReference type="PROSITE" id="PS51172"/>
    </source>
</evidence>
<feature type="region of interest" description="Disordered" evidence="10">
    <location>
        <begin position="1"/>
        <end position="23"/>
    </location>
</feature>
<dbReference type="InterPro" id="IPR036116">
    <property type="entry name" value="FN3_sf"/>
</dbReference>
<dbReference type="InterPro" id="IPR012341">
    <property type="entry name" value="6hp_glycosidase-like_sf"/>
</dbReference>
<evidence type="ECO:0000256" key="9">
    <source>
        <dbReference type="RuleBase" id="RU361166"/>
    </source>
</evidence>
<evidence type="ECO:0000256" key="10">
    <source>
        <dbReference type="SAM" id="MobiDB-lite"/>
    </source>
</evidence>
<feature type="region of interest" description="Disordered" evidence="10">
    <location>
        <begin position="673"/>
        <end position="704"/>
    </location>
</feature>
<dbReference type="GO" id="GO:0030248">
    <property type="term" value="F:cellulose binding"/>
    <property type="evidence" value="ECO:0007669"/>
    <property type="project" value="InterPro"/>
</dbReference>
<dbReference type="Pfam" id="PF00759">
    <property type="entry name" value="Glyco_hydro_9"/>
    <property type="match status" value="1"/>
</dbReference>
<accession>A0A852ZZD8</accession>
<keyword evidence="3 9" id="KW-0136">Cellulose degradation</keyword>
<dbReference type="Pfam" id="PF00041">
    <property type="entry name" value="fn3"/>
    <property type="match status" value="1"/>
</dbReference>
<comment type="caution">
    <text evidence="13">The sequence shown here is derived from an EMBL/GenBank/DDBJ whole genome shotgun (WGS) entry which is preliminary data.</text>
</comment>
<feature type="active site" evidence="7">
    <location>
        <position position="448"/>
    </location>
</feature>
<sequence>MSEPRGSGPTDRAEGARPRRVARSRTALTATALLALLAAGPVAPAAAQAAEAAQATRTTEVAAAGAEAGAAAGQFAYGEALQKSMFFYEAQRAGDLPTDNRVNWRGDSALEDGSDVGLDLTGGWYDAGDHVKFGLPMAFSATMLAWGGLENLDGYRDSGQLEYLKSNLRWVNDYFIKAHPAPNVLYAQVGDGDADHRWWGPAEVMQMERPAYKVDASCPGSDVAGETAAAMASSSLLFREDDPAYADELVRHAEELYRFADTYRGEYSDCVPVGAFYNSWSGYQDELVWGAYWLYKATGDASYLAKAESEYDRLSTEPQSSTRSYRWTIAWDDKSYGAYALLAMETGKQKYVDDANRWLDYWTVGVDGRRVPTSPGGQAVLDTWGSLRYAANTSFVALAYSDWLANDPTRKARYHDWAVRQIDYALGDNPRGSSYVVGFGENPPVNPHHRTAHGSWTDQLTAPVDNRHVLYGALVGGPTAPNDQYTDSRQDYTMNEVATDYNAGFTSALARLYEEYGGEPLANFPVPETPDGPEIFVESATNATGPGFTEIKAMVRNQSAWPARMLDDGRFRYFFTLDAGVDPASVTVTSAYNQCRAPGRAQQWEGQVYYVEIDCTGTLIYPGGQSAHRAEVQFRITGGTGWDASNDWSHAGITTTLAPNERIVLLDGGEPVWGTAPDGEGPGGGDPDDTVAPTAPGAPTVTGTTSSSVALRWAAATDNVAVTRYTVHASADGSGPAVATVSGGTTTATVTGLAAQTRYTFTVRAADAAGNVSAPSAAVTVTTQAPPAGGNAVKAQYRAADTNATDNAVRAHFRAVNDSAAPVDLSTVTLRYWFTLDGTSAAQWQVHCDWAQPGCSTVTRRVVATGSGDGAYLEIGFTGGTLAPGASTGDIQLRMNRTDWQNLNEANDWSFQPTATGFVDAERVTVHVAGQRVWGTEPSSG</sequence>
<dbReference type="CDD" id="cd00063">
    <property type="entry name" value="FN3"/>
    <property type="match status" value="1"/>
</dbReference>
<evidence type="ECO:0000256" key="5">
    <source>
        <dbReference type="ARBA" id="ARBA00023295"/>
    </source>
</evidence>
<comment type="catalytic activity">
    <reaction evidence="1 9">
        <text>Endohydrolysis of (1-&gt;4)-beta-D-glucosidic linkages in cellulose, lichenin and cereal beta-D-glucans.</text>
        <dbReference type="EC" id="3.2.1.4"/>
    </reaction>
</comment>
<keyword evidence="6 7" id="KW-0624">Polysaccharide degradation</keyword>
<dbReference type="EC" id="3.2.1.4" evidence="9"/>
<feature type="active site" evidence="8">
    <location>
        <position position="496"/>
    </location>
</feature>
<dbReference type="FunFam" id="1.50.10.10:FF:000020">
    <property type="entry name" value="Endoglucanase"/>
    <property type="match status" value="1"/>
</dbReference>
<dbReference type="GO" id="GO:0030245">
    <property type="term" value="P:cellulose catabolic process"/>
    <property type="evidence" value="ECO:0007669"/>
    <property type="project" value="UniProtKB-KW"/>
</dbReference>
<dbReference type="RefSeq" id="WP_179812528.1">
    <property type="nucleotide sequence ID" value="NZ_JACBZD010000001.1"/>
</dbReference>
<keyword evidence="2 7" id="KW-0378">Hydrolase</keyword>
<evidence type="ECO:0000313" key="14">
    <source>
        <dbReference type="Proteomes" id="UP000567795"/>
    </source>
</evidence>
<dbReference type="Proteomes" id="UP000567795">
    <property type="component" value="Unassembled WGS sequence"/>
</dbReference>
<dbReference type="InterPro" id="IPR001956">
    <property type="entry name" value="CBM3"/>
</dbReference>
<dbReference type="InterPro" id="IPR001701">
    <property type="entry name" value="Glyco_hydro_9"/>
</dbReference>
<dbReference type="Gene3D" id="2.60.40.10">
    <property type="entry name" value="Immunoglobulins"/>
    <property type="match status" value="1"/>
</dbReference>
<dbReference type="InterPro" id="IPR003961">
    <property type="entry name" value="FN3_dom"/>
</dbReference>
<gene>
    <name evidence="13" type="ORF">FHU37_000431</name>
</gene>
<dbReference type="AlphaFoldDB" id="A0A852ZZD8"/>
<name>A0A852ZZD8_9ACTN</name>
<dbReference type="PROSITE" id="PS00592">
    <property type="entry name" value="GH9_2"/>
    <property type="match status" value="1"/>
</dbReference>
<evidence type="ECO:0000259" key="11">
    <source>
        <dbReference type="PROSITE" id="PS50853"/>
    </source>
</evidence>
<dbReference type="PANTHER" id="PTHR22298">
    <property type="entry name" value="ENDO-1,4-BETA-GLUCANASE"/>
    <property type="match status" value="1"/>
</dbReference>
<organism evidence="13 14">
    <name type="scientific">Allostreptomyces psammosilenae</name>
    <dbReference type="NCBI Taxonomy" id="1892865"/>
    <lineage>
        <taxon>Bacteria</taxon>
        <taxon>Bacillati</taxon>
        <taxon>Actinomycetota</taxon>
        <taxon>Actinomycetes</taxon>
        <taxon>Kitasatosporales</taxon>
        <taxon>Streptomycetaceae</taxon>
        <taxon>Allostreptomyces</taxon>
    </lineage>
</organism>
<dbReference type="GO" id="GO:0008810">
    <property type="term" value="F:cellulase activity"/>
    <property type="evidence" value="ECO:0007669"/>
    <property type="project" value="UniProtKB-EC"/>
</dbReference>
<dbReference type="PROSITE" id="PS00698">
    <property type="entry name" value="GH9_3"/>
    <property type="match status" value="1"/>
</dbReference>
<dbReference type="SUPFAM" id="SSF48208">
    <property type="entry name" value="Six-hairpin glycosidases"/>
    <property type="match status" value="1"/>
</dbReference>
<evidence type="ECO:0000256" key="7">
    <source>
        <dbReference type="PROSITE-ProRule" id="PRU10059"/>
    </source>
</evidence>
<dbReference type="SMART" id="SM01067">
    <property type="entry name" value="CBM_3"/>
    <property type="match status" value="2"/>
</dbReference>
<evidence type="ECO:0000256" key="8">
    <source>
        <dbReference type="PROSITE-ProRule" id="PRU10060"/>
    </source>
</evidence>
<evidence type="ECO:0000313" key="13">
    <source>
        <dbReference type="EMBL" id="NYI03488.1"/>
    </source>
</evidence>
<dbReference type="InterPro" id="IPR036966">
    <property type="entry name" value="CBM3_sf"/>
</dbReference>
<dbReference type="Gene3D" id="1.50.10.10">
    <property type="match status" value="1"/>
</dbReference>
<dbReference type="PROSITE" id="PS50853">
    <property type="entry name" value="FN3"/>
    <property type="match status" value="1"/>
</dbReference>
<evidence type="ECO:0000256" key="4">
    <source>
        <dbReference type="ARBA" id="ARBA00023277"/>
    </source>
</evidence>
<dbReference type="EMBL" id="JACBZD010000001">
    <property type="protein sequence ID" value="NYI03488.1"/>
    <property type="molecule type" value="Genomic_DNA"/>
</dbReference>
<feature type="active site" evidence="8">
    <location>
        <position position="487"/>
    </location>
</feature>
<dbReference type="Pfam" id="PF00942">
    <property type="entry name" value="CBM_3"/>
    <property type="match status" value="2"/>
</dbReference>
<keyword evidence="5 7" id="KW-0326">Glycosidase</keyword>